<feature type="coiled-coil region" evidence="1">
    <location>
        <begin position="6"/>
        <end position="38"/>
    </location>
</feature>
<accession>A0A182SA48</accession>
<evidence type="ECO:0000313" key="4">
    <source>
        <dbReference type="Proteomes" id="UP000075901"/>
    </source>
</evidence>
<keyword evidence="1" id="KW-0175">Coiled coil</keyword>
<dbReference type="GO" id="GO:0009897">
    <property type="term" value="C:external side of plasma membrane"/>
    <property type="evidence" value="ECO:0007669"/>
    <property type="project" value="InterPro"/>
</dbReference>
<feature type="region of interest" description="Disordered" evidence="2">
    <location>
        <begin position="71"/>
        <end position="102"/>
    </location>
</feature>
<evidence type="ECO:0000256" key="1">
    <source>
        <dbReference type="SAM" id="Coils"/>
    </source>
</evidence>
<evidence type="ECO:0000313" key="3">
    <source>
        <dbReference type="EnsemblMetazoa" id="AMAM002710-PA"/>
    </source>
</evidence>
<proteinExistence type="predicted"/>
<evidence type="ECO:0000256" key="2">
    <source>
        <dbReference type="SAM" id="MobiDB-lite"/>
    </source>
</evidence>
<name>A0A182SA48_9DIPT</name>
<dbReference type="PANTHER" id="PTHR16001">
    <property type="entry name" value="ECTO-NOX DISULFIDE-THIOL EXCHANGER"/>
    <property type="match status" value="1"/>
</dbReference>
<dbReference type="GO" id="GO:0007624">
    <property type="term" value="P:ultradian rhythm"/>
    <property type="evidence" value="ECO:0007669"/>
    <property type="project" value="InterPro"/>
</dbReference>
<reference evidence="3" key="2">
    <citation type="submission" date="2020-05" db="UniProtKB">
        <authorList>
            <consortium name="EnsemblMetazoa"/>
        </authorList>
    </citation>
    <scope>IDENTIFICATION</scope>
    <source>
        <strain evidence="3">maculatus3</strain>
    </source>
</reference>
<dbReference type="EnsemblMetazoa" id="AMAM002710-RA">
    <property type="protein sequence ID" value="AMAM002710-PA"/>
    <property type="gene ID" value="AMAM002710"/>
</dbReference>
<dbReference type="PANTHER" id="PTHR16001:SF4">
    <property type="entry name" value="ECTO-NOX DISULFIDE-THIOL EXCHANGER 1-LIKE PROTEIN"/>
    <property type="match status" value="1"/>
</dbReference>
<organism evidence="3 4">
    <name type="scientific">Anopheles maculatus</name>
    <dbReference type="NCBI Taxonomy" id="74869"/>
    <lineage>
        <taxon>Eukaryota</taxon>
        <taxon>Metazoa</taxon>
        <taxon>Ecdysozoa</taxon>
        <taxon>Arthropoda</taxon>
        <taxon>Hexapoda</taxon>
        <taxon>Insecta</taxon>
        <taxon>Pterygota</taxon>
        <taxon>Neoptera</taxon>
        <taxon>Endopterygota</taxon>
        <taxon>Diptera</taxon>
        <taxon>Nematocera</taxon>
        <taxon>Culicoidea</taxon>
        <taxon>Culicidae</taxon>
        <taxon>Anophelinae</taxon>
        <taxon>Anopheles</taxon>
        <taxon>Anopheles maculatus group</taxon>
    </lineage>
</organism>
<keyword evidence="4" id="KW-1185">Reference proteome</keyword>
<protein>
    <submittedName>
        <fullName evidence="3">Uncharacterized protein</fullName>
    </submittedName>
</protein>
<dbReference type="AlphaFoldDB" id="A0A182SA48"/>
<dbReference type="GO" id="GO:0016491">
    <property type="term" value="F:oxidoreductase activity"/>
    <property type="evidence" value="ECO:0007669"/>
    <property type="project" value="InterPro"/>
</dbReference>
<dbReference type="Proteomes" id="UP000075901">
    <property type="component" value="Unassembled WGS sequence"/>
</dbReference>
<sequence length="225" mass="24296">MKILHIEVLQETIRNLQTQLLENKAKEMERQARIGELEDELKDANVKQLLLKTKIATTKAAAASCAASIASSGKGGDSESEECATINPATDSGPSGGNAPGHPPEMVCKATTTTTGTGGEPESRTIGPNEREAKILAFASTFLMINPLGVPFEQVWAYVGRYVHEMKPKELEEVFARYQQLFERCNTPVISDGATDDQLGVMPKASSGINSSPCYRFIAHNAPVM</sequence>
<dbReference type="InterPro" id="IPR038876">
    <property type="entry name" value="ENOX"/>
</dbReference>
<dbReference type="VEuPathDB" id="VectorBase:AMAM002710"/>
<reference evidence="4" key="1">
    <citation type="submission" date="2013-09" db="EMBL/GenBank/DDBJ databases">
        <title>The Genome Sequence of Anopheles maculatus species B.</title>
        <authorList>
            <consortium name="The Broad Institute Genomics Platform"/>
            <person name="Neafsey D.E."/>
            <person name="Besansky N."/>
            <person name="Howell P."/>
            <person name="Walton C."/>
            <person name="Young S.K."/>
            <person name="Zeng Q."/>
            <person name="Gargeya S."/>
            <person name="Fitzgerald M."/>
            <person name="Haas B."/>
            <person name="Abouelleil A."/>
            <person name="Allen A.W."/>
            <person name="Alvarado L."/>
            <person name="Arachchi H.M."/>
            <person name="Berlin A.M."/>
            <person name="Chapman S.B."/>
            <person name="Gainer-Dewar J."/>
            <person name="Goldberg J."/>
            <person name="Griggs A."/>
            <person name="Gujja S."/>
            <person name="Hansen M."/>
            <person name="Howarth C."/>
            <person name="Imamovic A."/>
            <person name="Ireland A."/>
            <person name="Larimer J."/>
            <person name="McCowan C."/>
            <person name="Murphy C."/>
            <person name="Pearson M."/>
            <person name="Poon T.W."/>
            <person name="Priest M."/>
            <person name="Roberts A."/>
            <person name="Saif S."/>
            <person name="Shea T."/>
            <person name="Sisk P."/>
            <person name="Sykes S."/>
            <person name="Wortman J."/>
            <person name="Nusbaum C."/>
            <person name="Birren B."/>
        </authorList>
    </citation>
    <scope>NUCLEOTIDE SEQUENCE [LARGE SCALE GENOMIC DNA]</scope>
    <source>
        <strain evidence="4">maculatus3</strain>
    </source>
</reference>